<protein>
    <submittedName>
        <fullName evidence="6">Uncharacterized conserved protein</fullName>
    </submittedName>
</protein>
<keyword evidence="7" id="KW-1185">Reference proteome</keyword>
<dbReference type="InterPro" id="IPR011057">
    <property type="entry name" value="Mss4-like_sf"/>
</dbReference>
<dbReference type="OrthoDB" id="9807246at2"/>
<name>A0A239JKC4_9RHOB</name>
<dbReference type="PROSITE" id="PS51891">
    <property type="entry name" value="CENP_V_GFA"/>
    <property type="match status" value="1"/>
</dbReference>
<dbReference type="Proteomes" id="UP000198426">
    <property type="component" value="Unassembled WGS sequence"/>
</dbReference>
<dbReference type="SUPFAM" id="SSF51316">
    <property type="entry name" value="Mss4-like"/>
    <property type="match status" value="1"/>
</dbReference>
<dbReference type="RefSeq" id="WP_089233890.1">
    <property type="nucleotide sequence ID" value="NZ_FZOY01000005.1"/>
</dbReference>
<dbReference type="AlphaFoldDB" id="A0A239JKC4"/>
<evidence type="ECO:0000256" key="4">
    <source>
        <dbReference type="ARBA" id="ARBA00023239"/>
    </source>
</evidence>
<dbReference type="InterPro" id="IPR006913">
    <property type="entry name" value="CENP-V/GFA"/>
</dbReference>
<dbReference type="PANTHER" id="PTHR33337">
    <property type="entry name" value="GFA DOMAIN-CONTAINING PROTEIN"/>
    <property type="match status" value="1"/>
</dbReference>
<evidence type="ECO:0000256" key="1">
    <source>
        <dbReference type="ARBA" id="ARBA00005495"/>
    </source>
</evidence>
<comment type="similarity">
    <text evidence="1">Belongs to the Gfa family.</text>
</comment>
<dbReference type="GO" id="GO:0046872">
    <property type="term" value="F:metal ion binding"/>
    <property type="evidence" value="ECO:0007669"/>
    <property type="project" value="UniProtKB-KW"/>
</dbReference>
<evidence type="ECO:0000259" key="5">
    <source>
        <dbReference type="PROSITE" id="PS51891"/>
    </source>
</evidence>
<evidence type="ECO:0000313" key="6">
    <source>
        <dbReference type="EMBL" id="SNT06239.1"/>
    </source>
</evidence>
<feature type="domain" description="CENP-V/GFA" evidence="5">
    <location>
        <begin position="6"/>
        <end position="118"/>
    </location>
</feature>
<evidence type="ECO:0000256" key="2">
    <source>
        <dbReference type="ARBA" id="ARBA00022723"/>
    </source>
</evidence>
<reference evidence="6 7" key="1">
    <citation type="submission" date="2017-06" db="EMBL/GenBank/DDBJ databases">
        <authorList>
            <person name="Kim H.J."/>
            <person name="Triplett B.A."/>
        </authorList>
    </citation>
    <scope>NUCLEOTIDE SEQUENCE [LARGE SCALE GENOMIC DNA]</scope>
    <source>
        <strain evidence="6 7">DSM 29339</strain>
    </source>
</reference>
<proteinExistence type="inferred from homology"/>
<accession>A0A239JKC4</accession>
<sequence>MAEPVRTGGCLCGGVTYRVAEPLSSVSACHCSQCRRQSGHVWASAQAPLAAVEISGPVRWYAASEGARRGFCPDCGSFLFWRALDEETISVSLGSLDGATGLRLEKHIFCGGKGDYYEIADGVPQEP</sequence>
<dbReference type="Gene3D" id="3.90.1590.10">
    <property type="entry name" value="glutathione-dependent formaldehyde- activating enzyme (gfa)"/>
    <property type="match status" value="1"/>
</dbReference>
<dbReference type="PANTHER" id="PTHR33337:SF40">
    <property type="entry name" value="CENP-V_GFA DOMAIN-CONTAINING PROTEIN-RELATED"/>
    <property type="match status" value="1"/>
</dbReference>
<organism evidence="6 7">
    <name type="scientific">Tropicimonas sediminicola</name>
    <dbReference type="NCBI Taxonomy" id="1031541"/>
    <lineage>
        <taxon>Bacteria</taxon>
        <taxon>Pseudomonadati</taxon>
        <taxon>Pseudomonadota</taxon>
        <taxon>Alphaproteobacteria</taxon>
        <taxon>Rhodobacterales</taxon>
        <taxon>Roseobacteraceae</taxon>
        <taxon>Tropicimonas</taxon>
    </lineage>
</organism>
<evidence type="ECO:0000256" key="3">
    <source>
        <dbReference type="ARBA" id="ARBA00022833"/>
    </source>
</evidence>
<dbReference type="EMBL" id="FZOY01000005">
    <property type="protein sequence ID" value="SNT06239.1"/>
    <property type="molecule type" value="Genomic_DNA"/>
</dbReference>
<keyword evidence="2" id="KW-0479">Metal-binding</keyword>
<evidence type="ECO:0000313" key="7">
    <source>
        <dbReference type="Proteomes" id="UP000198426"/>
    </source>
</evidence>
<gene>
    <name evidence="6" type="ORF">SAMN05421757_105327</name>
</gene>
<keyword evidence="4" id="KW-0456">Lyase</keyword>
<dbReference type="GO" id="GO:0016846">
    <property type="term" value="F:carbon-sulfur lyase activity"/>
    <property type="evidence" value="ECO:0007669"/>
    <property type="project" value="InterPro"/>
</dbReference>
<keyword evidence="3" id="KW-0862">Zinc</keyword>
<dbReference type="Pfam" id="PF04828">
    <property type="entry name" value="GFA"/>
    <property type="match status" value="1"/>
</dbReference>